<evidence type="ECO:0000256" key="1">
    <source>
        <dbReference type="SAM" id="SignalP"/>
    </source>
</evidence>
<dbReference type="InterPro" id="IPR029058">
    <property type="entry name" value="AB_hydrolase_fold"/>
</dbReference>
<feature type="chain" id="PRO_5047015844" description="Dienelactone hydrolase domain-containing protein" evidence="1">
    <location>
        <begin position="20"/>
        <end position="250"/>
    </location>
</feature>
<accession>A0ABS5EHZ0</accession>
<keyword evidence="3" id="KW-1185">Reference proteome</keyword>
<dbReference type="RefSeq" id="WP_211869309.1">
    <property type="nucleotide sequence ID" value="NZ_JAAEDI010000013.1"/>
</dbReference>
<gene>
    <name evidence="2" type="ORF">GXW78_13290</name>
</gene>
<name>A0ABS5EHZ0_9PROT</name>
<dbReference type="Proteomes" id="UP000698752">
    <property type="component" value="Unassembled WGS sequence"/>
</dbReference>
<dbReference type="SUPFAM" id="SSF53474">
    <property type="entry name" value="alpha/beta-Hydrolases"/>
    <property type="match status" value="1"/>
</dbReference>
<evidence type="ECO:0000313" key="3">
    <source>
        <dbReference type="Proteomes" id="UP000698752"/>
    </source>
</evidence>
<comment type="caution">
    <text evidence="2">The sequence shown here is derived from an EMBL/GenBank/DDBJ whole genome shotgun (WGS) entry which is preliminary data.</text>
</comment>
<dbReference type="EMBL" id="JAAEDI010000013">
    <property type="protein sequence ID" value="MBR0650644.1"/>
    <property type="molecule type" value="Genomic_DNA"/>
</dbReference>
<dbReference type="Gene3D" id="3.40.50.1820">
    <property type="entry name" value="alpha/beta hydrolase"/>
    <property type="match status" value="1"/>
</dbReference>
<keyword evidence="1" id="KW-0732">Signal</keyword>
<sequence>MMRAFLAVAACLLISAARAEPLVVMLSLPMPAGTGRLVLPDGAGAATPLVIMLPDTLGEDLRTDPYVDSLLARGIASLVLGFDDGVETQGTLHDAATSADAAIVALGWASAAGPAGLRVGLIGFGAGGRAALRSGGVAVAVAALYPGCVELDLPPEGEALILQGAAVAGGCDALLLPPGVVLRLLPGAGHAWDAQGIAPMLPDPAGADRIRATPDHETTLLAAEALADWFEARLAPPERHAARRTARGRP</sequence>
<evidence type="ECO:0008006" key="4">
    <source>
        <dbReference type="Google" id="ProtNLM"/>
    </source>
</evidence>
<evidence type="ECO:0000313" key="2">
    <source>
        <dbReference type="EMBL" id="MBR0650644.1"/>
    </source>
</evidence>
<feature type="signal peptide" evidence="1">
    <location>
        <begin position="1"/>
        <end position="19"/>
    </location>
</feature>
<organism evidence="2 3">
    <name type="scientific">Neoroseomonas terrae</name>
    <dbReference type="NCBI Taxonomy" id="424799"/>
    <lineage>
        <taxon>Bacteria</taxon>
        <taxon>Pseudomonadati</taxon>
        <taxon>Pseudomonadota</taxon>
        <taxon>Alphaproteobacteria</taxon>
        <taxon>Acetobacterales</taxon>
        <taxon>Acetobacteraceae</taxon>
        <taxon>Neoroseomonas</taxon>
    </lineage>
</organism>
<protein>
    <recommendedName>
        <fullName evidence="4">Dienelactone hydrolase domain-containing protein</fullName>
    </recommendedName>
</protein>
<reference evidence="3" key="1">
    <citation type="journal article" date="2021" name="Syst. Appl. Microbiol.">
        <title>Roseomonas hellenica sp. nov., isolated from roots of wild-growing Alkanna tinctoria.</title>
        <authorList>
            <person name="Rat A."/>
            <person name="Naranjo H.D."/>
            <person name="Lebbe L."/>
            <person name="Cnockaert M."/>
            <person name="Krigas N."/>
            <person name="Grigoriadou K."/>
            <person name="Maloupa E."/>
            <person name="Willems A."/>
        </authorList>
    </citation>
    <scope>NUCLEOTIDE SEQUENCE [LARGE SCALE GENOMIC DNA]</scope>
    <source>
        <strain evidence="3">LMG 31159</strain>
    </source>
</reference>
<proteinExistence type="predicted"/>